<feature type="chain" id="PRO_5002788736" evidence="2">
    <location>
        <begin position="20"/>
        <end position="307"/>
    </location>
</feature>
<feature type="transmembrane region" description="Helical" evidence="1">
    <location>
        <begin position="248"/>
        <end position="271"/>
    </location>
</feature>
<feature type="signal peptide" evidence="2">
    <location>
        <begin position="1"/>
        <end position="19"/>
    </location>
</feature>
<dbReference type="AlphaFoldDB" id="B3G3X8"/>
<dbReference type="EMBL" id="EU637017">
    <property type="protein sequence ID" value="ACD88949.1"/>
    <property type="molecule type" value="Genomic_DNA"/>
</dbReference>
<evidence type="ECO:0000313" key="3">
    <source>
        <dbReference type="EMBL" id="ACD88949.1"/>
    </source>
</evidence>
<sequence>MNTPLLLIITIGSLCSIQSQPLLFDSNSYFFSLNIYIIFIFSLVQDTFTVACHHFPLISINNDSNLQCSRIRINENVPSKDFDSYNLTQLILFIIINYSSVDISPVNILMNINTTWNSSSSINNISIALLVTNSSFMINNLTTQIYSSKQIPIFQWKRSNPNFYNLTDLLSLDVNEYKIDTSICKWNFDRWNRLFNNQSLNQSPYAYIFKTTNTNLTFLLTDSTSISNLSPYLTILYCIPYKFGRTELILIITFGVLFILFLVALSALHYLQGVDNFSLYFLRKMTGKSSLYSTNSRTSVSSIECID</sequence>
<organism evidence="3">
    <name type="scientific">Adineta vaga</name>
    <name type="common">Rotifer</name>
    <name type="synonym">Callidina vaga</name>
    <dbReference type="NCBI Taxonomy" id="104782"/>
    <lineage>
        <taxon>Eukaryota</taxon>
        <taxon>Metazoa</taxon>
        <taxon>Spiralia</taxon>
        <taxon>Gnathifera</taxon>
        <taxon>Rotifera</taxon>
        <taxon>Eurotatoria</taxon>
        <taxon>Bdelloidea</taxon>
        <taxon>Adinetida</taxon>
        <taxon>Adinetidae</taxon>
        <taxon>Adineta</taxon>
    </lineage>
</organism>
<evidence type="ECO:0000256" key="1">
    <source>
        <dbReference type="SAM" id="Phobius"/>
    </source>
</evidence>
<reference evidence="3" key="1">
    <citation type="journal article" date="2009" name="Mol. Biol. Evol.">
        <title>Degenerate tetraploidy was established before bdelloid rotifer families diverged.</title>
        <authorList>
            <person name="Hur J.H."/>
            <person name="Van Doninck K."/>
            <person name="Mandigo M.L."/>
            <person name="Meselson M."/>
        </authorList>
    </citation>
    <scope>NUCLEOTIDE SEQUENCE</scope>
</reference>
<accession>B3G3X8</accession>
<keyword evidence="1" id="KW-1133">Transmembrane helix</keyword>
<proteinExistence type="predicted"/>
<feature type="transmembrane region" description="Helical" evidence="1">
    <location>
        <begin position="29"/>
        <end position="51"/>
    </location>
</feature>
<keyword evidence="2" id="KW-0732">Signal</keyword>
<name>B3G3X8_ADIVA</name>
<keyword evidence="1" id="KW-0472">Membrane</keyword>
<protein>
    <submittedName>
        <fullName evidence="3">Uncharacterized protein</fullName>
    </submittedName>
</protein>
<evidence type="ECO:0000256" key="2">
    <source>
        <dbReference type="SAM" id="SignalP"/>
    </source>
</evidence>
<keyword evidence="1" id="KW-0812">Transmembrane</keyword>